<protein>
    <recommendedName>
        <fullName evidence="3">Restriction endonuclease</fullName>
    </recommendedName>
</protein>
<sequence>MSLETIILEANDCCSFKNQEGHSEAIQYFISKKNNLNIFNFGKKDKNEDEEIAYFNYRDAKWYAGRFIGEAVFEFNNLKYKITINPRFGNTQLFRMLEEVYNIRLPHSNNNLEKQKEYQYLIKKLISFLWLNLLSKANKHGIPKNNSIKFQKGATIIGKLDIRKSILPIYTEEKIISKYHEKTPNKIITSILKNAHRMLKSEYHLTNEMISMSSKNAIEQLYTTKIDSGYISENDYNKIQYRDIYLSYKPIVDLSWDIIKKKNFGNSEDKNKQGLSFFLDVAEIWEMYLRAILKRRFLKDGWIIRNDKITTYKNNDFSRTLIPDIVLERGNDVMVWDAKYKRMEFVYFDYDRADFFQIHTYITYFKQNKNVVAGGLLYPFSKEFDSYRQERNKANSLYAEEKNNIQFVVDGIDYSNLTDEKISTEEVNFLDRISAIINR</sequence>
<dbReference type="Pfam" id="PF10117">
    <property type="entry name" value="McrBC"/>
    <property type="match status" value="1"/>
</dbReference>
<dbReference type="KEGG" id="fnk:E1750_16175"/>
<keyword evidence="2" id="KW-1185">Reference proteome</keyword>
<dbReference type="PANTHER" id="PTHR38733">
    <property type="entry name" value="PROTEIN MCRC"/>
    <property type="match status" value="1"/>
</dbReference>
<proteinExistence type="predicted"/>
<evidence type="ECO:0000313" key="2">
    <source>
        <dbReference type="Proteomes" id="UP000291124"/>
    </source>
</evidence>
<gene>
    <name evidence="1" type="ORF">E1750_16175</name>
</gene>
<evidence type="ECO:0008006" key="3">
    <source>
        <dbReference type="Google" id="ProtNLM"/>
    </source>
</evidence>
<dbReference type="AlphaFoldDB" id="A0A4P6YAZ4"/>
<organism evidence="1 2">
    <name type="scientific">Flavobacterium nackdongense</name>
    <dbReference type="NCBI Taxonomy" id="2547394"/>
    <lineage>
        <taxon>Bacteria</taxon>
        <taxon>Pseudomonadati</taxon>
        <taxon>Bacteroidota</taxon>
        <taxon>Flavobacteriia</taxon>
        <taxon>Flavobacteriales</taxon>
        <taxon>Flavobacteriaceae</taxon>
        <taxon>Flavobacterium</taxon>
    </lineage>
</organism>
<accession>A0A4P6YAZ4</accession>
<dbReference type="PANTHER" id="PTHR38733:SF1">
    <property type="entry name" value="TYPE IV METHYL-DIRECTED RESTRICTION ENZYME ECOKMCRBC"/>
    <property type="match status" value="1"/>
</dbReference>
<dbReference type="InterPro" id="IPR019292">
    <property type="entry name" value="McrC"/>
</dbReference>
<evidence type="ECO:0000313" key="1">
    <source>
        <dbReference type="EMBL" id="QBN20266.1"/>
    </source>
</evidence>
<name>A0A4P6YAZ4_9FLAO</name>
<dbReference type="RefSeq" id="WP_133277766.1">
    <property type="nucleotide sequence ID" value="NZ_CP037933.1"/>
</dbReference>
<dbReference type="REBASE" id="308088">
    <property type="entry name" value="FspGS13McrBCP"/>
</dbReference>
<reference evidence="2" key="1">
    <citation type="submission" date="2019-03" db="EMBL/GenBank/DDBJ databases">
        <title>Flavobacterium sp.</title>
        <authorList>
            <person name="Kim H."/>
        </authorList>
    </citation>
    <scope>NUCLEOTIDE SEQUENCE [LARGE SCALE GENOMIC DNA]</scope>
    <source>
        <strain evidence="2">GS13</strain>
    </source>
</reference>
<dbReference type="Proteomes" id="UP000291124">
    <property type="component" value="Chromosome"/>
</dbReference>
<dbReference type="EMBL" id="CP037933">
    <property type="protein sequence ID" value="QBN20266.1"/>
    <property type="molecule type" value="Genomic_DNA"/>
</dbReference>
<dbReference type="OrthoDB" id="5366176at2"/>